<dbReference type="EC" id="4.2.99.18" evidence="2"/>
<evidence type="ECO:0000259" key="15">
    <source>
        <dbReference type="PROSITE" id="PS51066"/>
    </source>
</evidence>
<dbReference type="Gene3D" id="3.20.190.10">
    <property type="entry name" value="MutM-like, N-terminal"/>
    <property type="match status" value="1"/>
</dbReference>
<dbReference type="Proteomes" id="UP000323856">
    <property type="component" value="Unassembled WGS sequence"/>
</dbReference>
<feature type="domain" description="FPG-type" evidence="15">
    <location>
        <begin position="279"/>
        <end position="313"/>
    </location>
</feature>
<evidence type="ECO:0000256" key="10">
    <source>
        <dbReference type="ARBA" id="ARBA00023239"/>
    </source>
</evidence>
<dbReference type="SUPFAM" id="SSF57716">
    <property type="entry name" value="Glucocorticoid receptor-like (DNA-binding domain)"/>
    <property type="match status" value="1"/>
</dbReference>
<dbReference type="Pfam" id="PF06831">
    <property type="entry name" value="H2TH"/>
    <property type="match status" value="1"/>
</dbReference>
<dbReference type="RefSeq" id="WP_149620578.1">
    <property type="nucleotide sequence ID" value="NZ_VOBL01000021.1"/>
</dbReference>
<keyword evidence="11" id="KW-0511">Multifunctional enzyme</keyword>
<dbReference type="GO" id="GO:0008270">
    <property type="term" value="F:zinc ion binding"/>
    <property type="evidence" value="ECO:0007669"/>
    <property type="project" value="UniProtKB-KW"/>
</dbReference>
<keyword evidence="12" id="KW-0326">Glycosidase</keyword>
<evidence type="ECO:0000313" key="17">
    <source>
        <dbReference type="EMBL" id="KAA0974050.1"/>
    </source>
</evidence>
<dbReference type="GO" id="GO:0000703">
    <property type="term" value="F:oxidized pyrimidine nucleobase lesion DNA N-glycosylase activity"/>
    <property type="evidence" value="ECO:0007669"/>
    <property type="project" value="TreeGrafter"/>
</dbReference>
<dbReference type="SUPFAM" id="SSF46946">
    <property type="entry name" value="S13-like H2TH domain"/>
    <property type="match status" value="1"/>
</dbReference>
<keyword evidence="3" id="KW-0479">Metal-binding</keyword>
<dbReference type="PANTHER" id="PTHR42697:SF3">
    <property type="entry name" value="ENDONUCLEASE 8 1"/>
    <property type="match status" value="1"/>
</dbReference>
<gene>
    <name evidence="17" type="ORF">FQ154_16510</name>
</gene>
<evidence type="ECO:0000256" key="3">
    <source>
        <dbReference type="ARBA" id="ARBA00022723"/>
    </source>
</evidence>
<feature type="region of interest" description="Disordered" evidence="14">
    <location>
        <begin position="86"/>
        <end position="115"/>
    </location>
</feature>
<evidence type="ECO:0000259" key="16">
    <source>
        <dbReference type="PROSITE" id="PS51068"/>
    </source>
</evidence>
<evidence type="ECO:0000256" key="8">
    <source>
        <dbReference type="ARBA" id="ARBA00023125"/>
    </source>
</evidence>
<sequence>MPEGHSVHRLARQFDDVFGGQVLAVSSPQGRFAAAATLIDGQQLLTSRAHGKQLYLGFANDLVLRVHLGLYGAWSFGGDEHFTGASSIGAPRKVGETEQGPAEDSGPYDGPPEPVGQVRARLVSAHGWADLRGPSACEVLTPEEAYAVRAKLGPDPLTIAAGEFELSKGRGTAEEHLAAARAARRDFVSRLDGRRTLIGTALMDQGILAGVGNIYRAETLFRTRLDPYLPSGQISARKAGMLWDDIVEIMTDGVRDGKIITTRPAHRDAGPVWPDNAYYTYQRQGRGCRLCSSKILLAEVAGRKLYWCPGCQRPPTPRGGSKP</sequence>
<dbReference type="SUPFAM" id="SSF81624">
    <property type="entry name" value="N-terminal domain of MutM-like DNA repair proteins"/>
    <property type="match status" value="1"/>
</dbReference>
<evidence type="ECO:0000256" key="9">
    <source>
        <dbReference type="ARBA" id="ARBA00023204"/>
    </source>
</evidence>
<dbReference type="OrthoDB" id="9800855at2"/>
<dbReference type="PANTHER" id="PTHR42697">
    <property type="entry name" value="ENDONUCLEASE 8"/>
    <property type="match status" value="1"/>
</dbReference>
<evidence type="ECO:0000256" key="13">
    <source>
        <dbReference type="PROSITE-ProRule" id="PRU00391"/>
    </source>
</evidence>
<dbReference type="Pfam" id="PF01149">
    <property type="entry name" value="Fapy_DNA_glyco"/>
    <property type="match status" value="1"/>
</dbReference>
<protein>
    <recommendedName>
        <fullName evidence="2">DNA-(apurinic or apyrimidinic site) lyase</fullName>
        <ecNumber evidence="2">4.2.99.18</ecNumber>
    </recommendedName>
</protein>
<evidence type="ECO:0000256" key="12">
    <source>
        <dbReference type="ARBA" id="ARBA00023295"/>
    </source>
</evidence>
<keyword evidence="4" id="KW-0227">DNA damage</keyword>
<comment type="caution">
    <text evidence="17">The sequence shown here is derived from an EMBL/GenBank/DDBJ whole genome shotgun (WGS) entry which is preliminary data.</text>
</comment>
<evidence type="ECO:0000256" key="14">
    <source>
        <dbReference type="SAM" id="MobiDB-lite"/>
    </source>
</evidence>
<dbReference type="EMBL" id="VOBL01000021">
    <property type="protein sequence ID" value="KAA0974050.1"/>
    <property type="molecule type" value="Genomic_DNA"/>
</dbReference>
<dbReference type="InterPro" id="IPR010979">
    <property type="entry name" value="Ribosomal_uS13-like_H2TH"/>
</dbReference>
<feature type="domain" description="Formamidopyrimidine-DNA glycosylase catalytic" evidence="16">
    <location>
        <begin position="2"/>
        <end position="89"/>
    </location>
</feature>
<name>A0A5B0E8G8_9MICC</name>
<dbReference type="SMART" id="SM00898">
    <property type="entry name" value="Fapy_DNA_glyco"/>
    <property type="match status" value="1"/>
</dbReference>
<organism evidence="17 18">
    <name type="scientific">Paeniglutamicibacter gangotriensis</name>
    <dbReference type="NCBI Taxonomy" id="254787"/>
    <lineage>
        <taxon>Bacteria</taxon>
        <taxon>Bacillati</taxon>
        <taxon>Actinomycetota</taxon>
        <taxon>Actinomycetes</taxon>
        <taxon>Micrococcales</taxon>
        <taxon>Micrococcaceae</taxon>
        <taxon>Paeniglutamicibacter</taxon>
    </lineage>
</organism>
<dbReference type="PROSITE" id="PS51068">
    <property type="entry name" value="FPG_CAT"/>
    <property type="match status" value="1"/>
</dbReference>
<evidence type="ECO:0000256" key="6">
    <source>
        <dbReference type="ARBA" id="ARBA00022801"/>
    </source>
</evidence>
<keyword evidence="6" id="KW-0378">Hydrolase</keyword>
<keyword evidence="10" id="KW-0456">Lyase</keyword>
<evidence type="ECO:0000256" key="1">
    <source>
        <dbReference type="ARBA" id="ARBA00009409"/>
    </source>
</evidence>
<dbReference type="Gene3D" id="1.10.8.50">
    <property type="match status" value="1"/>
</dbReference>
<accession>A0A5B0E8G8</accession>
<dbReference type="SMART" id="SM01232">
    <property type="entry name" value="H2TH"/>
    <property type="match status" value="1"/>
</dbReference>
<dbReference type="InterPro" id="IPR035937">
    <property type="entry name" value="FPG_N"/>
</dbReference>
<keyword evidence="5 13" id="KW-0863">Zinc-finger</keyword>
<proteinExistence type="inferred from homology"/>
<evidence type="ECO:0000313" key="18">
    <source>
        <dbReference type="Proteomes" id="UP000323856"/>
    </source>
</evidence>
<dbReference type="GO" id="GO:0140078">
    <property type="term" value="F:class I DNA-(apurinic or apyrimidinic site) endonuclease activity"/>
    <property type="evidence" value="ECO:0007669"/>
    <property type="project" value="UniProtKB-EC"/>
</dbReference>
<dbReference type="GO" id="GO:0006284">
    <property type="term" value="P:base-excision repair"/>
    <property type="evidence" value="ECO:0007669"/>
    <property type="project" value="InterPro"/>
</dbReference>
<dbReference type="CDD" id="cd08970">
    <property type="entry name" value="AcNei1_N"/>
    <property type="match status" value="1"/>
</dbReference>
<evidence type="ECO:0000256" key="2">
    <source>
        <dbReference type="ARBA" id="ARBA00012720"/>
    </source>
</evidence>
<evidence type="ECO:0000256" key="5">
    <source>
        <dbReference type="ARBA" id="ARBA00022771"/>
    </source>
</evidence>
<dbReference type="InterPro" id="IPR000214">
    <property type="entry name" value="Znf_DNA_glyclase/AP_lyase"/>
</dbReference>
<keyword evidence="7" id="KW-0862">Zinc</keyword>
<evidence type="ECO:0000256" key="4">
    <source>
        <dbReference type="ARBA" id="ARBA00022763"/>
    </source>
</evidence>
<dbReference type="InterPro" id="IPR012319">
    <property type="entry name" value="FPG_cat"/>
</dbReference>
<reference evidence="17 18" key="1">
    <citation type="submission" date="2019-07" db="EMBL/GenBank/DDBJ databases">
        <title>Analysis of the biochemical properties, biological activity and biotechnological potential of siderophores and biosurfactants produced by Antarctic psychrotolerant bacteria.</title>
        <authorList>
            <person name="Styczynski M."/>
            <person name="Krucon T."/>
            <person name="Decewicz P."/>
            <person name="Dziewit L."/>
        </authorList>
    </citation>
    <scope>NUCLEOTIDE SEQUENCE [LARGE SCALE GENOMIC DNA]</scope>
    <source>
        <strain evidence="17 18">ANT_H27</strain>
    </source>
</reference>
<dbReference type="InterPro" id="IPR015886">
    <property type="entry name" value="H2TH_FPG"/>
</dbReference>
<comment type="similarity">
    <text evidence="1">Belongs to the FPG family.</text>
</comment>
<dbReference type="PROSITE" id="PS51066">
    <property type="entry name" value="ZF_FPG_2"/>
    <property type="match status" value="1"/>
</dbReference>
<keyword evidence="9" id="KW-0234">DNA repair</keyword>
<keyword evidence="8" id="KW-0238">DNA-binding</keyword>
<evidence type="ECO:0000256" key="11">
    <source>
        <dbReference type="ARBA" id="ARBA00023268"/>
    </source>
</evidence>
<evidence type="ECO:0000256" key="7">
    <source>
        <dbReference type="ARBA" id="ARBA00022833"/>
    </source>
</evidence>
<dbReference type="AlphaFoldDB" id="A0A5B0E8G8"/>
<dbReference type="GO" id="GO:0003684">
    <property type="term" value="F:damaged DNA binding"/>
    <property type="evidence" value="ECO:0007669"/>
    <property type="project" value="InterPro"/>
</dbReference>